<keyword evidence="5" id="KW-1185">Reference proteome</keyword>
<dbReference type="EMBL" id="CP070496">
    <property type="protein sequence ID" value="QSB06241.1"/>
    <property type="molecule type" value="Genomic_DNA"/>
</dbReference>
<dbReference type="Gene3D" id="1.10.10.10">
    <property type="entry name" value="Winged helix-like DNA-binding domain superfamily/Winged helix DNA-binding domain"/>
    <property type="match status" value="1"/>
</dbReference>
<dbReference type="PANTHER" id="PTHR43252:SF6">
    <property type="entry name" value="NEGATIVE TRANSCRIPTION REGULATOR PADR"/>
    <property type="match status" value="1"/>
</dbReference>
<protein>
    <submittedName>
        <fullName evidence="4">PadR family transcriptional regulator</fullName>
    </submittedName>
</protein>
<dbReference type="RefSeq" id="WP_213172250.1">
    <property type="nucleotide sequence ID" value="NZ_CP070496.1"/>
</dbReference>
<accession>A0A895XKH4</accession>
<dbReference type="AlphaFoldDB" id="A0A895XKH4"/>
<dbReference type="InterPro" id="IPR018309">
    <property type="entry name" value="Tscrpt_reg_PadR_C"/>
</dbReference>
<sequence length="197" mass="21816">MSIKHGLLALLEHGPAYGYQLRSAFEKSTGSTWPLNIGQVYSTLSRLERDGLVEALPESEKGQQPYTITEKGRATVNAWFNSPVVADQRPRDELTIKVALALCTPGVNIPAVIQAQRSSTLRTLQEYTRMKFAAGHDDTAWTLILDAMIFKAEAEVRWLDHTETALRRNPPHQTSPLDLEDGESTPSEPTVAEKSTS</sequence>
<dbReference type="InterPro" id="IPR036390">
    <property type="entry name" value="WH_DNA-bd_sf"/>
</dbReference>
<feature type="domain" description="Transcription regulator PadR N-terminal" evidence="2">
    <location>
        <begin position="7"/>
        <end position="76"/>
    </location>
</feature>
<organism evidence="4 5">
    <name type="scientific">Natronoglycomyces albus</name>
    <dbReference type="NCBI Taxonomy" id="2811108"/>
    <lineage>
        <taxon>Bacteria</taxon>
        <taxon>Bacillati</taxon>
        <taxon>Actinomycetota</taxon>
        <taxon>Actinomycetes</taxon>
        <taxon>Glycomycetales</taxon>
        <taxon>Glycomycetaceae</taxon>
        <taxon>Natronoglycomyces</taxon>
    </lineage>
</organism>
<dbReference type="KEGG" id="nav:JQS30_04855"/>
<feature type="region of interest" description="Disordered" evidence="1">
    <location>
        <begin position="165"/>
        <end position="197"/>
    </location>
</feature>
<evidence type="ECO:0000256" key="1">
    <source>
        <dbReference type="SAM" id="MobiDB-lite"/>
    </source>
</evidence>
<dbReference type="SUPFAM" id="SSF46785">
    <property type="entry name" value="Winged helix' DNA-binding domain"/>
    <property type="match status" value="1"/>
</dbReference>
<feature type="domain" description="Transcription regulator PadR C-terminal" evidence="3">
    <location>
        <begin position="91"/>
        <end position="166"/>
    </location>
</feature>
<dbReference type="Proteomes" id="UP000662939">
    <property type="component" value="Chromosome"/>
</dbReference>
<dbReference type="PANTHER" id="PTHR43252">
    <property type="entry name" value="TRANSCRIPTIONAL REGULATOR YQJI"/>
    <property type="match status" value="1"/>
</dbReference>
<reference evidence="4" key="1">
    <citation type="submission" date="2021-02" db="EMBL/GenBank/DDBJ databases">
        <title>Natronoglycomyces albus gen. nov., sp. nov, a haloalkaliphilic actinobacterium from a soda solonchak soil.</title>
        <authorList>
            <person name="Sorokin D.Y."/>
            <person name="Khijniak T.V."/>
            <person name="Zakharycheva A.P."/>
            <person name="Boueva O.V."/>
            <person name="Ariskina E.V."/>
            <person name="Hahnke R.L."/>
            <person name="Bunk B."/>
            <person name="Sproer C."/>
            <person name="Schumann P."/>
            <person name="Evtushenko L.I."/>
            <person name="Kublanov I.V."/>
        </authorList>
    </citation>
    <scope>NUCLEOTIDE SEQUENCE</scope>
    <source>
        <strain evidence="4">DSM 106290</strain>
    </source>
</reference>
<dbReference type="InterPro" id="IPR005149">
    <property type="entry name" value="Tscrpt_reg_PadR_N"/>
</dbReference>
<proteinExistence type="predicted"/>
<evidence type="ECO:0000259" key="3">
    <source>
        <dbReference type="Pfam" id="PF10400"/>
    </source>
</evidence>
<evidence type="ECO:0000259" key="2">
    <source>
        <dbReference type="Pfam" id="PF03551"/>
    </source>
</evidence>
<gene>
    <name evidence="4" type="ORF">JQS30_04855</name>
</gene>
<evidence type="ECO:0000313" key="5">
    <source>
        <dbReference type="Proteomes" id="UP000662939"/>
    </source>
</evidence>
<evidence type="ECO:0000313" key="4">
    <source>
        <dbReference type="EMBL" id="QSB06241.1"/>
    </source>
</evidence>
<dbReference type="Pfam" id="PF03551">
    <property type="entry name" value="PadR"/>
    <property type="match status" value="1"/>
</dbReference>
<dbReference type="Pfam" id="PF10400">
    <property type="entry name" value="Vir_act_alpha_C"/>
    <property type="match status" value="1"/>
</dbReference>
<name>A0A895XKH4_9ACTN</name>
<feature type="compositionally biased region" description="Polar residues" evidence="1">
    <location>
        <begin position="184"/>
        <end position="197"/>
    </location>
</feature>
<dbReference type="InterPro" id="IPR036388">
    <property type="entry name" value="WH-like_DNA-bd_sf"/>
</dbReference>